<dbReference type="InterPro" id="IPR018709">
    <property type="entry name" value="CoA_activase_DUF2229"/>
</dbReference>
<gene>
    <name evidence="2" type="ORF">SOJ16_001427</name>
</gene>
<dbReference type="InterPro" id="IPR051805">
    <property type="entry name" value="Dehydratase_Activator_Redct"/>
</dbReference>
<dbReference type="RefSeq" id="WP_045174942.1">
    <property type="nucleotide sequence ID" value="NZ_CP139957.1"/>
</dbReference>
<feature type="domain" description="DUF2229" evidence="1">
    <location>
        <begin position="2"/>
        <end position="142"/>
    </location>
</feature>
<dbReference type="Proteomes" id="UP001322744">
    <property type="component" value="Chromosome"/>
</dbReference>
<dbReference type="Gene3D" id="3.40.50.11900">
    <property type="match status" value="1"/>
</dbReference>
<proteinExistence type="predicted"/>
<evidence type="ECO:0000259" key="1">
    <source>
        <dbReference type="Pfam" id="PF09989"/>
    </source>
</evidence>
<dbReference type="Pfam" id="PF06050">
    <property type="entry name" value="HGD-D"/>
    <property type="match status" value="1"/>
</dbReference>
<name>A0ABZ0TVY9_9FIRM</name>
<dbReference type="InterPro" id="IPR010327">
    <property type="entry name" value="FldB/FldC_alpha/beta"/>
</dbReference>
<dbReference type="PANTHER" id="PTHR32329:SF2">
    <property type="entry name" value="BIFUNCTIONAL PROTEIN [INCLUDES 2-HYDROXYACYL-COA DEHYDRATASE (N-TER) AND ITS ACTIVATOR DOMAIN (C_TERM)"/>
    <property type="match status" value="1"/>
</dbReference>
<reference evidence="2 3" key="1">
    <citation type="submission" date="2023-12" db="EMBL/GenBank/DDBJ databases">
        <authorList>
            <person name="Manesh M.J.H."/>
            <person name="Bing R.G."/>
            <person name="Willard D.J."/>
            <person name="Kelly R.M."/>
        </authorList>
    </citation>
    <scope>NUCLEOTIDE SEQUENCE [LARGE SCALE GENOMIC DNA]</scope>
    <source>
        <strain evidence="2 3">DSM 8977</strain>
    </source>
</reference>
<sequence length="292" mass="33691">MKVGVPNSFCYAGMENFFIRVIPEVFEDSQVIFSGKTTKEMVEYGLKNGCDELCIPAKIFIGHVEYLIRKKSVDVLFLPRLVSVLPSTYSCPKIIGIPDIIRANYHGVKLVVPEINLRKKRKMMSEKSMKNEQLFDFPMAKIAKVKNIMVLAHSYVIFDEFLNKGILETIKSAGYNPIYPIYYRFNSFYISSDLPKEFFWSSARDIYNYFEWAVNNTQINGVVYLMTFGCGIDSVLQELIMRKCNELGLPYLCITVDEHCADVGIQTRIEAYLDMIEWRTSKDEKNYLSTHG</sequence>
<keyword evidence="3" id="KW-1185">Reference proteome</keyword>
<protein>
    <submittedName>
        <fullName evidence="2">Acyl-CoA dehydratase activase-related protein</fullName>
    </submittedName>
</protein>
<evidence type="ECO:0000313" key="2">
    <source>
        <dbReference type="EMBL" id="WPX07617.1"/>
    </source>
</evidence>
<dbReference type="Pfam" id="PF09989">
    <property type="entry name" value="DUF2229"/>
    <property type="match status" value="1"/>
</dbReference>
<dbReference type="EMBL" id="CP139957">
    <property type="protein sequence ID" value="WPX07617.1"/>
    <property type="molecule type" value="Genomic_DNA"/>
</dbReference>
<accession>A0ABZ0TVY9</accession>
<organism evidence="2 3">
    <name type="scientific">Anaerocellum danielii</name>
    <dbReference type="NCBI Taxonomy" id="1387557"/>
    <lineage>
        <taxon>Bacteria</taxon>
        <taxon>Bacillati</taxon>
        <taxon>Bacillota</taxon>
        <taxon>Bacillota incertae sedis</taxon>
        <taxon>Caldicellulosiruptorales</taxon>
        <taxon>Caldicellulosiruptoraceae</taxon>
        <taxon>Anaerocellum</taxon>
    </lineage>
</organism>
<dbReference type="PANTHER" id="PTHR32329">
    <property type="entry name" value="BIFUNCTIONAL PROTEIN [INCLUDES 2-HYDROXYACYL-COA DEHYDRATASE (N-TER) AND ITS ACTIVATOR DOMAIN (C_TERM)-RELATED"/>
    <property type="match status" value="1"/>
</dbReference>
<evidence type="ECO:0000313" key="3">
    <source>
        <dbReference type="Proteomes" id="UP001322744"/>
    </source>
</evidence>